<dbReference type="Gene3D" id="3.30.420.10">
    <property type="entry name" value="Ribonuclease H-like superfamily/Ribonuclease H"/>
    <property type="match status" value="1"/>
</dbReference>
<dbReference type="Pfam" id="PF00929">
    <property type="entry name" value="RNase_T"/>
    <property type="match status" value="1"/>
</dbReference>
<accession>A0A9W5TAR6</accession>
<reference evidence="8" key="1">
    <citation type="submission" date="2019-12" db="EMBL/GenBank/DDBJ databases">
        <title>Genome sequence of Babesia ovis.</title>
        <authorList>
            <person name="Yamagishi J."/>
            <person name="Sevinc F."/>
            <person name="Xuan X."/>
        </authorList>
    </citation>
    <scope>NUCLEOTIDE SEQUENCE</scope>
    <source>
        <strain evidence="8">Selcuk</strain>
    </source>
</reference>
<evidence type="ECO:0000313" key="8">
    <source>
        <dbReference type="EMBL" id="GFE53298.1"/>
    </source>
</evidence>
<keyword evidence="9" id="KW-1185">Reference proteome</keyword>
<dbReference type="CDD" id="cd06145">
    <property type="entry name" value="REX1_like"/>
    <property type="match status" value="1"/>
</dbReference>
<dbReference type="InterPro" id="IPR047021">
    <property type="entry name" value="REXO1/3/4-like"/>
</dbReference>
<gene>
    <name evidence="8" type="ORF">BaOVIS_007020</name>
</gene>
<dbReference type="InterPro" id="IPR013520">
    <property type="entry name" value="Ribonucl_H"/>
</dbReference>
<dbReference type="SUPFAM" id="SSF53098">
    <property type="entry name" value="Ribonuclease H-like"/>
    <property type="match status" value="1"/>
</dbReference>
<keyword evidence="6" id="KW-0539">Nucleus</keyword>
<dbReference type="GO" id="GO:0003676">
    <property type="term" value="F:nucleic acid binding"/>
    <property type="evidence" value="ECO:0007669"/>
    <property type="project" value="InterPro"/>
</dbReference>
<keyword evidence="5 8" id="KW-0269">Exonuclease</keyword>
<comment type="similarity">
    <text evidence="2">Belongs to the REXO1/REXO3 family.</text>
</comment>
<dbReference type="OrthoDB" id="8191639at2759"/>
<dbReference type="SMART" id="SM00479">
    <property type="entry name" value="EXOIII"/>
    <property type="match status" value="1"/>
</dbReference>
<evidence type="ECO:0000256" key="2">
    <source>
        <dbReference type="ARBA" id="ARBA00006357"/>
    </source>
</evidence>
<feature type="domain" description="Exonuclease" evidence="7">
    <location>
        <begin position="257"/>
        <end position="414"/>
    </location>
</feature>
<dbReference type="InterPro" id="IPR036397">
    <property type="entry name" value="RNaseH_sf"/>
</dbReference>
<proteinExistence type="inferred from homology"/>
<dbReference type="InterPro" id="IPR012337">
    <property type="entry name" value="RNaseH-like_sf"/>
</dbReference>
<protein>
    <submittedName>
        <fullName evidence="8">Exonuclease family protein</fullName>
    </submittedName>
</protein>
<dbReference type="EMBL" id="BLIY01000006">
    <property type="protein sequence ID" value="GFE53298.1"/>
    <property type="molecule type" value="Genomic_DNA"/>
</dbReference>
<dbReference type="GO" id="GO:0005634">
    <property type="term" value="C:nucleus"/>
    <property type="evidence" value="ECO:0007669"/>
    <property type="project" value="UniProtKB-SubCell"/>
</dbReference>
<keyword evidence="3" id="KW-0540">Nuclease</keyword>
<evidence type="ECO:0000313" key="9">
    <source>
        <dbReference type="Proteomes" id="UP001057455"/>
    </source>
</evidence>
<dbReference type="AlphaFoldDB" id="A0A9W5TAR6"/>
<evidence type="ECO:0000256" key="4">
    <source>
        <dbReference type="ARBA" id="ARBA00022801"/>
    </source>
</evidence>
<evidence type="ECO:0000256" key="3">
    <source>
        <dbReference type="ARBA" id="ARBA00022722"/>
    </source>
</evidence>
<evidence type="ECO:0000256" key="5">
    <source>
        <dbReference type="ARBA" id="ARBA00022839"/>
    </source>
</evidence>
<dbReference type="InterPro" id="IPR034922">
    <property type="entry name" value="REX1-like_exo"/>
</dbReference>
<comment type="caution">
    <text evidence="8">The sequence shown here is derived from an EMBL/GenBank/DDBJ whole genome shotgun (WGS) entry which is preliminary data.</text>
</comment>
<dbReference type="PANTHER" id="PTHR12801">
    <property type="entry name" value="RNA EXONUCLEASE REXO1 / RECO3 FAMILY MEMBER-RELATED"/>
    <property type="match status" value="1"/>
</dbReference>
<evidence type="ECO:0000256" key="6">
    <source>
        <dbReference type="ARBA" id="ARBA00023242"/>
    </source>
</evidence>
<keyword evidence="4" id="KW-0378">Hydrolase</keyword>
<evidence type="ECO:0000256" key="1">
    <source>
        <dbReference type="ARBA" id="ARBA00004123"/>
    </source>
</evidence>
<evidence type="ECO:0000259" key="7">
    <source>
        <dbReference type="SMART" id="SM00479"/>
    </source>
</evidence>
<dbReference type="GO" id="GO:0004527">
    <property type="term" value="F:exonuclease activity"/>
    <property type="evidence" value="ECO:0007669"/>
    <property type="project" value="UniProtKB-KW"/>
</dbReference>
<name>A0A9W5TAR6_BABOV</name>
<sequence>MSTISDPDSSPGYSLQPLVQHRTNAVEWKQLQSFITWLTCPPHRAKSPLPLRHTKPNSHHNVIIAIPYLDADYLMDDLDALKTILKTSEGSHLCKLNTPKTSDDSGKCNILKRLLYMEVENSLSDDRQPAISLFTLKRTDLRTMENWRFLFEDGYESCDHGAYVKNLLDPDISEETLFDIVKANLSAPRRICKTPEELKEVLENYIKSGFGTLATAVEPPTTDNSTESSEHFHIDDSLIRRYASVAYALRKDPDFPNAFAIDCEMVTAGAENSLARITMVDGLLRVVFDSFVLPKDPIEDYRTVYSGITEKSLEGVTVSLADVQSCLNQIVDSQTVLIGHSLENDLKVCEVAHFHVLDTALQYMIPRRHNKPSLKSLARSHMKLDLMRTSGHDSCDDAITTMYLAMEGVVKLNPAPRTTIDILGPEAYKRLLKSDDPIPIPHIYLYDPMVDEYKSALSSSISVEPTTSDESTVARFKEVVRENIDSKSYHIIVFRDFQKLCLRKLFEPPKNDDSTCLIKRVNPKAVCSYLSSLATNINTVVSCLEDDDIFVISNLSGDSFRVDILSLAMHQTNPSFKKKLKRLLAHIYALGYGKPEPYIESEDDALPTEIVTLYHRSHGIMLETLRRDHQVAARDRSNSWVVFLSKQESKKRSYTP</sequence>
<comment type="subcellular location">
    <subcellularLocation>
        <location evidence="1">Nucleus</location>
    </subcellularLocation>
</comment>
<organism evidence="8 9">
    <name type="scientific">Babesia ovis</name>
    <dbReference type="NCBI Taxonomy" id="5869"/>
    <lineage>
        <taxon>Eukaryota</taxon>
        <taxon>Sar</taxon>
        <taxon>Alveolata</taxon>
        <taxon>Apicomplexa</taxon>
        <taxon>Aconoidasida</taxon>
        <taxon>Piroplasmida</taxon>
        <taxon>Babesiidae</taxon>
        <taxon>Babesia</taxon>
    </lineage>
</organism>
<dbReference type="Proteomes" id="UP001057455">
    <property type="component" value="Unassembled WGS sequence"/>
</dbReference>
<dbReference type="PANTHER" id="PTHR12801:SF115">
    <property type="entry name" value="FI18136P1-RELATED"/>
    <property type="match status" value="1"/>
</dbReference>